<reference evidence="2" key="1">
    <citation type="submission" date="2020-05" db="EMBL/GenBank/DDBJ databases">
        <title>WGS assembly of Panicum virgatum.</title>
        <authorList>
            <person name="Lovell J.T."/>
            <person name="Jenkins J."/>
            <person name="Shu S."/>
            <person name="Juenger T.E."/>
            <person name="Schmutz J."/>
        </authorList>
    </citation>
    <scope>NUCLEOTIDE SEQUENCE</scope>
    <source>
        <strain evidence="2">AP13</strain>
    </source>
</reference>
<name>A0A8T0QMJ9_PANVG</name>
<accession>A0A8T0QMJ9</accession>
<feature type="region of interest" description="Disordered" evidence="1">
    <location>
        <begin position="84"/>
        <end position="204"/>
    </location>
</feature>
<sequence length="250" mass="26501">MRDPRGRTDGHPPGAPLRAQCTGSATCALPSSKNPYSPTEGKAKRGARAMLAPCRPPGGTDRVPARWRAGQQGVLPRPLALGVREQSTAARPCSPWPRAPAQCGVRPCSCPSHSRARAARRGGWKMRPRPPPPRAPARDAAGRGRRRHPPTTHSAPPPPPPPPLPRIARPGTRANDFRPPPDATRSPPGPASPPSRRGTDTVWRRARPSVTLARPSDGYFFFASPAATVRGRPAPAAGIGITVGLAGRHR</sequence>
<feature type="compositionally biased region" description="Pro residues" evidence="1">
    <location>
        <begin position="178"/>
        <end position="193"/>
    </location>
</feature>
<dbReference type="AlphaFoldDB" id="A0A8T0QMJ9"/>
<gene>
    <name evidence="2" type="ORF">PVAP13_7KG323601</name>
</gene>
<protein>
    <submittedName>
        <fullName evidence="2">Uncharacterized protein</fullName>
    </submittedName>
</protein>
<evidence type="ECO:0000313" key="3">
    <source>
        <dbReference type="Proteomes" id="UP000823388"/>
    </source>
</evidence>
<feature type="compositionally biased region" description="Basic residues" evidence="1">
    <location>
        <begin position="114"/>
        <end position="128"/>
    </location>
</feature>
<dbReference type="Proteomes" id="UP000823388">
    <property type="component" value="Chromosome 7K"/>
</dbReference>
<evidence type="ECO:0000256" key="1">
    <source>
        <dbReference type="SAM" id="MobiDB-lite"/>
    </source>
</evidence>
<comment type="caution">
    <text evidence="2">The sequence shown here is derived from an EMBL/GenBank/DDBJ whole genome shotgun (WGS) entry which is preliminary data.</text>
</comment>
<proteinExistence type="predicted"/>
<feature type="compositionally biased region" description="Pro residues" evidence="1">
    <location>
        <begin position="155"/>
        <end position="165"/>
    </location>
</feature>
<feature type="compositionally biased region" description="Basic and acidic residues" evidence="1">
    <location>
        <begin position="1"/>
        <end position="10"/>
    </location>
</feature>
<feature type="compositionally biased region" description="Polar residues" evidence="1">
    <location>
        <begin position="21"/>
        <end position="37"/>
    </location>
</feature>
<dbReference type="EMBL" id="CM029049">
    <property type="protein sequence ID" value="KAG2574349.1"/>
    <property type="molecule type" value="Genomic_DNA"/>
</dbReference>
<evidence type="ECO:0000313" key="2">
    <source>
        <dbReference type="EMBL" id="KAG2574349.1"/>
    </source>
</evidence>
<feature type="region of interest" description="Disordered" evidence="1">
    <location>
        <begin position="1"/>
        <end position="65"/>
    </location>
</feature>
<keyword evidence="3" id="KW-1185">Reference proteome</keyword>
<organism evidence="2 3">
    <name type="scientific">Panicum virgatum</name>
    <name type="common">Blackwell switchgrass</name>
    <dbReference type="NCBI Taxonomy" id="38727"/>
    <lineage>
        <taxon>Eukaryota</taxon>
        <taxon>Viridiplantae</taxon>
        <taxon>Streptophyta</taxon>
        <taxon>Embryophyta</taxon>
        <taxon>Tracheophyta</taxon>
        <taxon>Spermatophyta</taxon>
        <taxon>Magnoliopsida</taxon>
        <taxon>Liliopsida</taxon>
        <taxon>Poales</taxon>
        <taxon>Poaceae</taxon>
        <taxon>PACMAD clade</taxon>
        <taxon>Panicoideae</taxon>
        <taxon>Panicodae</taxon>
        <taxon>Paniceae</taxon>
        <taxon>Panicinae</taxon>
        <taxon>Panicum</taxon>
        <taxon>Panicum sect. Hiantes</taxon>
    </lineage>
</organism>